<dbReference type="RefSeq" id="WP_307261520.1">
    <property type="nucleotide sequence ID" value="NZ_JAUSVL010000001.1"/>
</dbReference>
<name>A0AAE3VGS8_9BACT</name>
<evidence type="ECO:0008006" key="4">
    <source>
        <dbReference type="Google" id="ProtNLM"/>
    </source>
</evidence>
<protein>
    <recommendedName>
        <fullName evidence="4">Tandem-95 repeat protein</fullName>
    </recommendedName>
</protein>
<dbReference type="EMBL" id="JAUSVL010000001">
    <property type="protein sequence ID" value="MDQ0290100.1"/>
    <property type="molecule type" value="Genomic_DNA"/>
</dbReference>
<evidence type="ECO:0000313" key="3">
    <source>
        <dbReference type="Proteomes" id="UP001238163"/>
    </source>
</evidence>
<reference evidence="2" key="1">
    <citation type="submission" date="2023-07" db="EMBL/GenBank/DDBJ databases">
        <title>Genomic Encyclopedia of Type Strains, Phase IV (KMG-IV): sequencing the most valuable type-strain genomes for metagenomic binning, comparative biology and taxonomic classification.</title>
        <authorList>
            <person name="Goeker M."/>
        </authorList>
    </citation>
    <scope>NUCLEOTIDE SEQUENCE</scope>
    <source>
        <strain evidence="2">DSM 24202</strain>
    </source>
</reference>
<keyword evidence="1" id="KW-0732">Signal</keyword>
<feature type="chain" id="PRO_5041970282" description="Tandem-95 repeat protein" evidence="1">
    <location>
        <begin position="29"/>
        <end position="1503"/>
    </location>
</feature>
<evidence type="ECO:0000313" key="2">
    <source>
        <dbReference type="EMBL" id="MDQ0290100.1"/>
    </source>
</evidence>
<dbReference type="GO" id="GO:0016020">
    <property type="term" value="C:membrane"/>
    <property type="evidence" value="ECO:0007669"/>
    <property type="project" value="InterPro"/>
</dbReference>
<keyword evidence="3" id="KW-1185">Reference proteome</keyword>
<dbReference type="GO" id="GO:0005509">
    <property type="term" value="F:calcium ion binding"/>
    <property type="evidence" value="ECO:0007669"/>
    <property type="project" value="InterPro"/>
</dbReference>
<sequence length="1503" mass="157554">MSSIIITKTIKPLLVCFCSLFLLGTLSAQVATQVFDIRFTYPRACVLGTANAKGMLEINVNTGADINMQNITLLITLPAGVSIPDTAADVTLNPSVIEATSLTKSTKTITADGKLRIYIPGQPTAPAVLKSSADQLLATVLFTMDATLAGTTVNMAFTVQALVGNDGTYTITKDNYLDEAPAAVSIPVFTQRVADNGDIFIRKGAETSKVYTLTSTGGDASKPVTYAITTQPTKGTVEIVGDQATYTVTDTETEFYDDAADTFQFTATDETTGTSAPATVTVSYRANPPAVITALDGQPALGSTLTVPEVDGNGDASSFTLGINATDDPSVTPDRIKEIVWSVAYGDESNAWTIVGQDAPYDPMHPSQDSTITLTLPGYDTITGSPRPADKDFTVTVTVTDALDATSTATWTVKVTDVDRPQGAPQSIDSFTPTAPVTGDDITVNYTGAAAADPDGDAITYRVNWNSGAKFFAGETLTSDNTLKGETWTASVVSVTAPYGADVASAPVTDTVTIGNTAPVVTDGSMFIRKGAETEKTFTLTATDADPADAFTYAIVTAPTKGTVVLADNVVTYTVTDPTQEFYGANADTFTFTANDGTDDSTEATVTVTYRENPPADIVAMDGQPALASVVEVDEVDTDGNPSVFTLGINATDSDIVVPFGVRKIAWAVTGADWTISAPSTDYTDVPTQDNTVSITLPGYETIAGAGRPENQDFTVTVTVWDAMDVESSATWTIRVNDVDRPASAPTTLEILVDGAAIAEGGEAMVAQAITLNADGAVDPDGDVVTGYDFAWANDKTDATDIAARAKGETWTVTAKAKTTVYGAEVISTENSTTSVVIVNTPPVLALVAPLPWTGATALLEDCATTTLPLLDFVAPADDDVADLEAGRSYTVAFTQTDDGSLTYDPTQKTVAFTPALDFYGDVTFTVTANDGTADSAPVNVTFTVLPVNDAPVVAVTDFYAIPDDCTGLPADLIFNVLMGGGADPEDAQSLIAASVVSFTDADGILAAQPTIAFAGHTVTVTYTLLETAKDKMGSEAVITFTVQDDGGVANGGVDTSAVTELKIVLGATPWYPLYELTDAKLAENPAFATYTSYVVRIKDGNTVLAQNTLKDGDRVFTPAKYFTSDVACAGLLPSATAGENKQYTVEIHPRDKNGVKEDIVLQDTVLVPFYAAPTAAEFTNVDAAGVITPAGNTVTFDINAPLASTYTLKVSSVLLGAASKKLVFERNNVKFQPRADGMIIPVATAKGEFLTPGEYIADLSSANPAGASAAVLASATFTIAAAGQTTGPDWGDLFVPPNYRPALSEIIPANGTQVNPQFRWPDIGADRYKLFVTDATGKAVVNGVVVKGTSYNGSSLAAGATYSWWVVAVAAIDADGKEKEVRSTSVSFAIMSQAGVPVVDSVTANGTKLTLNILEDYLPDTEKKFYFDLEYISIRLGKFLYVKKALGNNTSIPVKSGKTSYTTVDIKDKGIPVLTAKGDYVLIAVLDENGNILADYVLYEVK</sequence>
<accession>A0AAE3VGS8</accession>
<dbReference type="Gene3D" id="2.60.40.2810">
    <property type="match status" value="1"/>
</dbReference>
<dbReference type="Proteomes" id="UP001238163">
    <property type="component" value="Unassembled WGS sequence"/>
</dbReference>
<gene>
    <name evidence="2" type="ORF">J3R75_002207</name>
</gene>
<organism evidence="2 3">
    <name type="scientific">Oligosphaera ethanolica</name>
    <dbReference type="NCBI Taxonomy" id="760260"/>
    <lineage>
        <taxon>Bacteria</taxon>
        <taxon>Pseudomonadati</taxon>
        <taxon>Lentisphaerota</taxon>
        <taxon>Oligosphaeria</taxon>
        <taxon>Oligosphaerales</taxon>
        <taxon>Oligosphaeraceae</taxon>
        <taxon>Oligosphaera</taxon>
    </lineage>
</organism>
<dbReference type="InterPro" id="IPR015919">
    <property type="entry name" value="Cadherin-like_sf"/>
</dbReference>
<proteinExistence type="predicted"/>
<dbReference type="SUPFAM" id="SSF49313">
    <property type="entry name" value="Cadherin-like"/>
    <property type="match status" value="1"/>
</dbReference>
<evidence type="ECO:0000256" key="1">
    <source>
        <dbReference type="SAM" id="SignalP"/>
    </source>
</evidence>
<feature type="signal peptide" evidence="1">
    <location>
        <begin position="1"/>
        <end position="28"/>
    </location>
</feature>
<comment type="caution">
    <text evidence="2">The sequence shown here is derived from an EMBL/GenBank/DDBJ whole genome shotgun (WGS) entry which is preliminary data.</text>
</comment>
<dbReference type="Pfam" id="PF17963">
    <property type="entry name" value="Big_9"/>
    <property type="match status" value="1"/>
</dbReference>